<keyword evidence="5 6" id="KW-0472">Membrane</keyword>
<dbReference type="GO" id="GO:0005886">
    <property type="term" value="C:plasma membrane"/>
    <property type="evidence" value="ECO:0007669"/>
    <property type="project" value="UniProtKB-SubCell"/>
</dbReference>
<sequence length="739" mass="77663">MSATSGMAPPAIQPAIPSARPKALAAAVPRRPRPAATNRAGLFLWVPVWMSAGIAAWFAAPGFWSVQMLALTGLTGLAALMVLTLAPGLALRGRLGWQAADMLRMIAAAVALTVAGVGLTATRSALVAAPVMEWRYYGPVEGRLVVIDRSSRDRIRLTLDQVVLKNTAPERVPRRVRLSLMGAAATGDMPALGQRIMLTGHLGPPPGPASPGSFDFRQFAWFSGLGAVGYARNPVMSVAPPEGGMWGMHRARMSISRAIQDHIGGQEGAVASALMTGDRSGISEATNEIMRASNLYHIISISGLHMGMLAGFVYNALRLALVLAGGLGVLLPGPTHKLAAAAAMMAAAIYLWLSGGGVATERSFIMVAVMLGAILVDRRAISLRTVALAAVLILIYSPDAVTSPGFQMSFAATVALILSYGPWMKVARRVPWWLRPVCMLVISSFVAGMATSPIAAAHFSRMAQYGLIANLLVVPVMGALVMPAGVIAAILGPLGLAAPALWVMGIGTKWMLIVADRVAGLGGAVTAIPLPPWQVLPLMCFGAMLTILCWRPGQGWRRVTPPFAGFVAGWLMLLGAGGLWLGTSRPALLIAPEAEAVGLMTPAGRALSKPAGGSFVVSTWLLEDGDIATQEQAAARAGWQGDRRDRWIDWPEAGLSVWHFTGKGSADRALQACQPGRIVIASEPVPNARRDGMAACGLIDPWALRDTGALAVDPADGGLRITSTRDHLGRVPWGGRHAR</sequence>
<dbReference type="Pfam" id="PF03772">
    <property type="entry name" value="Competence"/>
    <property type="match status" value="1"/>
</dbReference>
<dbReference type="Proteomes" id="UP000199054">
    <property type="component" value="Unassembled WGS sequence"/>
</dbReference>
<feature type="transmembrane region" description="Helical" evidence="6">
    <location>
        <begin position="433"/>
        <end position="456"/>
    </location>
</feature>
<organism evidence="9 10">
    <name type="scientific">Paracoccus alcaliphilus</name>
    <dbReference type="NCBI Taxonomy" id="34002"/>
    <lineage>
        <taxon>Bacteria</taxon>
        <taxon>Pseudomonadati</taxon>
        <taxon>Pseudomonadota</taxon>
        <taxon>Alphaproteobacteria</taxon>
        <taxon>Rhodobacterales</taxon>
        <taxon>Paracoccaceae</taxon>
        <taxon>Paracoccus</taxon>
    </lineage>
</organism>
<keyword evidence="4 6" id="KW-1133">Transmembrane helix</keyword>
<comment type="subcellular location">
    <subcellularLocation>
        <location evidence="1">Cell membrane</location>
        <topology evidence="1">Multi-pass membrane protein</topology>
    </subcellularLocation>
</comment>
<dbReference type="NCBIfam" id="TIGR00360">
    <property type="entry name" value="ComEC_N-term"/>
    <property type="match status" value="1"/>
</dbReference>
<feature type="transmembrane region" description="Helical" evidence="6">
    <location>
        <begin position="404"/>
        <end position="421"/>
    </location>
</feature>
<feature type="transmembrane region" description="Helical" evidence="6">
    <location>
        <begin position="462"/>
        <end position="482"/>
    </location>
</feature>
<evidence type="ECO:0000259" key="7">
    <source>
        <dbReference type="Pfam" id="PF03772"/>
    </source>
</evidence>
<feature type="transmembrane region" description="Helical" evidence="6">
    <location>
        <begin position="533"/>
        <end position="551"/>
    </location>
</feature>
<dbReference type="EMBL" id="FODE01000027">
    <property type="protein sequence ID" value="SEO00075.1"/>
    <property type="molecule type" value="Genomic_DNA"/>
</dbReference>
<feature type="transmembrane region" description="Helical" evidence="6">
    <location>
        <begin position="563"/>
        <end position="582"/>
    </location>
</feature>
<keyword evidence="10" id="KW-1185">Reference proteome</keyword>
<feature type="domain" description="ComEC/Rec2-related protein" evidence="7">
    <location>
        <begin position="274"/>
        <end position="551"/>
    </location>
</feature>
<feature type="transmembrane region" description="Helical" evidence="6">
    <location>
        <begin position="381"/>
        <end position="398"/>
    </location>
</feature>
<evidence type="ECO:0000256" key="6">
    <source>
        <dbReference type="SAM" id="Phobius"/>
    </source>
</evidence>
<feature type="transmembrane region" description="Helical" evidence="6">
    <location>
        <begin position="494"/>
        <end position="513"/>
    </location>
</feature>
<evidence type="ECO:0000259" key="8">
    <source>
        <dbReference type="Pfam" id="PF13567"/>
    </source>
</evidence>
<dbReference type="PANTHER" id="PTHR30619">
    <property type="entry name" value="DNA INTERNALIZATION/COMPETENCE PROTEIN COMEC/REC2"/>
    <property type="match status" value="1"/>
</dbReference>
<dbReference type="Pfam" id="PF13567">
    <property type="entry name" value="DUF4131"/>
    <property type="match status" value="1"/>
</dbReference>
<accession>A0A1H8L4N1</accession>
<feature type="transmembrane region" description="Helical" evidence="6">
    <location>
        <begin position="103"/>
        <end position="126"/>
    </location>
</feature>
<feature type="domain" description="DUF4131" evidence="8">
    <location>
        <begin position="78"/>
        <end position="233"/>
    </location>
</feature>
<evidence type="ECO:0000256" key="4">
    <source>
        <dbReference type="ARBA" id="ARBA00022989"/>
    </source>
</evidence>
<dbReference type="InterPro" id="IPR025405">
    <property type="entry name" value="DUF4131"/>
</dbReference>
<evidence type="ECO:0000313" key="9">
    <source>
        <dbReference type="EMBL" id="SEO00075.1"/>
    </source>
</evidence>
<evidence type="ECO:0000256" key="2">
    <source>
        <dbReference type="ARBA" id="ARBA00022475"/>
    </source>
</evidence>
<reference evidence="9 10" key="1">
    <citation type="submission" date="2016-10" db="EMBL/GenBank/DDBJ databases">
        <authorList>
            <person name="de Groot N.N."/>
        </authorList>
    </citation>
    <scope>NUCLEOTIDE SEQUENCE [LARGE SCALE GENOMIC DNA]</scope>
    <source>
        <strain evidence="9 10">DSM 8512</strain>
    </source>
</reference>
<feature type="transmembrane region" description="Helical" evidence="6">
    <location>
        <begin position="40"/>
        <end position="60"/>
    </location>
</feature>
<protein>
    <submittedName>
        <fullName evidence="9">Competence protein ComEC</fullName>
    </submittedName>
</protein>
<feature type="transmembrane region" description="Helical" evidence="6">
    <location>
        <begin position="66"/>
        <end position="91"/>
    </location>
</feature>
<dbReference type="AlphaFoldDB" id="A0A1H8L4N1"/>
<dbReference type="OrthoDB" id="9790149at2"/>
<feature type="transmembrane region" description="Helical" evidence="6">
    <location>
        <begin position="338"/>
        <end position="353"/>
    </location>
</feature>
<dbReference type="InterPro" id="IPR052159">
    <property type="entry name" value="Competence_DNA_uptake"/>
</dbReference>
<evidence type="ECO:0000256" key="3">
    <source>
        <dbReference type="ARBA" id="ARBA00022692"/>
    </source>
</evidence>
<evidence type="ECO:0000313" key="10">
    <source>
        <dbReference type="Proteomes" id="UP000199054"/>
    </source>
</evidence>
<dbReference type="RefSeq" id="WP_090614762.1">
    <property type="nucleotide sequence ID" value="NZ_CP067124.1"/>
</dbReference>
<dbReference type="PANTHER" id="PTHR30619:SF1">
    <property type="entry name" value="RECOMBINATION PROTEIN 2"/>
    <property type="match status" value="1"/>
</dbReference>
<dbReference type="InterPro" id="IPR004477">
    <property type="entry name" value="ComEC_N"/>
</dbReference>
<evidence type="ECO:0000256" key="5">
    <source>
        <dbReference type="ARBA" id="ARBA00023136"/>
    </source>
</evidence>
<keyword evidence="2" id="KW-1003">Cell membrane</keyword>
<dbReference type="STRING" id="34002.SAMN04489859_102750"/>
<evidence type="ECO:0000256" key="1">
    <source>
        <dbReference type="ARBA" id="ARBA00004651"/>
    </source>
</evidence>
<name>A0A1H8L4N1_9RHOB</name>
<gene>
    <name evidence="9" type="ORF">SAMN04489859_102750</name>
</gene>
<keyword evidence="3 6" id="KW-0812">Transmembrane</keyword>
<proteinExistence type="predicted"/>